<organism evidence="1 2">
    <name type="scientific">Flexivirga endophytica</name>
    <dbReference type="NCBI Taxonomy" id="1849103"/>
    <lineage>
        <taxon>Bacteria</taxon>
        <taxon>Bacillati</taxon>
        <taxon>Actinomycetota</taxon>
        <taxon>Actinomycetes</taxon>
        <taxon>Micrococcales</taxon>
        <taxon>Dermacoccaceae</taxon>
        <taxon>Flexivirga</taxon>
    </lineage>
</organism>
<reference evidence="1" key="1">
    <citation type="journal article" date="2014" name="Int. J. Syst. Evol. Microbiol.">
        <title>Complete genome sequence of Corynebacterium casei LMG S-19264T (=DSM 44701T), isolated from a smear-ripened cheese.</title>
        <authorList>
            <consortium name="US DOE Joint Genome Institute (JGI-PGF)"/>
            <person name="Walter F."/>
            <person name="Albersmeier A."/>
            <person name="Kalinowski J."/>
            <person name="Ruckert C."/>
        </authorList>
    </citation>
    <scope>NUCLEOTIDE SEQUENCE</scope>
    <source>
        <strain evidence="1">CGMCC 1.15085</strain>
    </source>
</reference>
<gene>
    <name evidence="1" type="ORF">GCM10011492_06240</name>
</gene>
<comment type="caution">
    <text evidence="1">The sequence shown here is derived from an EMBL/GenBank/DDBJ whole genome shotgun (WGS) entry which is preliminary data.</text>
</comment>
<proteinExistence type="predicted"/>
<dbReference type="Gene3D" id="3.40.50.720">
    <property type="entry name" value="NAD(P)-binding Rossmann-like Domain"/>
    <property type="match status" value="1"/>
</dbReference>
<evidence type="ECO:0000313" key="1">
    <source>
        <dbReference type="EMBL" id="GGB19104.1"/>
    </source>
</evidence>
<dbReference type="Pfam" id="PF13602">
    <property type="entry name" value="ADH_zinc_N_2"/>
    <property type="match status" value="1"/>
</dbReference>
<dbReference type="Gene3D" id="3.90.180.10">
    <property type="entry name" value="Medium-chain alcohol dehydrogenases, catalytic domain"/>
    <property type="match status" value="1"/>
</dbReference>
<evidence type="ECO:0000313" key="2">
    <source>
        <dbReference type="Proteomes" id="UP000636793"/>
    </source>
</evidence>
<reference evidence="1" key="2">
    <citation type="submission" date="2020-09" db="EMBL/GenBank/DDBJ databases">
        <authorList>
            <person name="Sun Q."/>
            <person name="Zhou Y."/>
        </authorList>
    </citation>
    <scope>NUCLEOTIDE SEQUENCE</scope>
    <source>
        <strain evidence="1">CGMCC 1.15085</strain>
    </source>
</reference>
<accession>A0A916WNE9</accession>
<dbReference type="Proteomes" id="UP000636793">
    <property type="component" value="Unassembled WGS sequence"/>
</dbReference>
<dbReference type="EMBL" id="BMHI01000001">
    <property type="protein sequence ID" value="GGB19104.1"/>
    <property type="molecule type" value="Genomic_DNA"/>
</dbReference>
<sequence>MNAEPQLTPPFVIPPNPRNNPKLAALYDEGVLRPVVERTFDFADTIDAMAYVEQGRRHGGQHHRGGSRSRL</sequence>
<dbReference type="AlphaFoldDB" id="A0A916WNE9"/>
<protein>
    <submittedName>
        <fullName evidence="1">Uncharacterized protein</fullName>
    </submittedName>
</protein>
<keyword evidence="2" id="KW-1185">Reference proteome</keyword>
<name>A0A916WNE9_9MICO</name>